<name>A0A0A6D3K6_9PSED</name>
<reference evidence="1 2" key="1">
    <citation type="submission" date="2014-10" db="EMBL/GenBank/DDBJ databases">
        <title>Draft genome sequence of Pseudomonas chlororaphis EA105.</title>
        <authorList>
            <person name="McCully L.M."/>
            <person name="Bitzer A.S."/>
            <person name="Spence C."/>
            <person name="Bais H."/>
            <person name="Silby M.W."/>
        </authorList>
    </citation>
    <scope>NUCLEOTIDE SEQUENCE [LARGE SCALE GENOMIC DNA]</scope>
    <source>
        <strain evidence="1 2">EA105</strain>
    </source>
</reference>
<evidence type="ECO:0000313" key="2">
    <source>
        <dbReference type="Proteomes" id="UP000030564"/>
    </source>
</evidence>
<comment type="caution">
    <text evidence="1">The sequence shown here is derived from an EMBL/GenBank/DDBJ whole genome shotgun (WGS) entry which is preliminary data.</text>
</comment>
<dbReference type="PATRIC" id="fig|587753.9.peg.4278"/>
<proteinExistence type="predicted"/>
<organism evidence="1 2">
    <name type="scientific">Pseudomonas chlororaphis</name>
    <dbReference type="NCBI Taxonomy" id="587753"/>
    <lineage>
        <taxon>Bacteria</taxon>
        <taxon>Pseudomonadati</taxon>
        <taxon>Pseudomonadota</taxon>
        <taxon>Gammaproteobacteria</taxon>
        <taxon>Pseudomonadales</taxon>
        <taxon>Pseudomonadaceae</taxon>
        <taxon>Pseudomonas</taxon>
    </lineage>
</organism>
<sequence>MAKTKSRTKTTLANAFSADVNRGESPLFRATTMELFSRYQESTGPYWQGFGTHYITLDPFNPVEVHLSIFVKEIAKPDTYTLGEDEKDVWAAYAVTRRDGNVEAYLSISGEVTLEAIPPPGKRRLKGTLSGTLSFTGKYQDKEVNVTNGHFNLTKNIVRVL</sequence>
<dbReference type="EMBL" id="JSFK01000036">
    <property type="protein sequence ID" value="KHA70488.1"/>
    <property type="molecule type" value="Genomic_DNA"/>
</dbReference>
<dbReference type="Proteomes" id="UP000030564">
    <property type="component" value="Unassembled WGS sequence"/>
</dbReference>
<gene>
    <name evidence="1" type="ORF">NZ35_25355</name>
</gene>
<evidence type="ECO:0000313" key="1">
    <source>
        <dbReference type="EMBL" id="KHA70488.1"/>
    </source>
</evidence>
<protein>
    <submittedName>
        <fullName evidence="1">Uncharacterized protein</fullName>
    </submittedName>
</protein>
<accession>A0A0A6D3K6</accession>
<dbReference type="AlphaFoldDB" id="A0A0A6D3K6"/>